<dbReference type="SUPFAM" id="SSF56059">
    <property type="entry name" value="Glutathione synthetase ATP-binding domain-like"/>
    <property type="match status" value="1"/>
</dbReference>
<evidence type="ECO:0000313" key="4">
    <source>
        <dbReference type="Proteomes" id="UP000267017"/>
    </source>
</evidence>
<dbReference type="InterPro" id="IPR011761">
    <property type="entry name" value="ATP-grasp"/>
</dbReference>
<reference evidence="3 4" key="1">
    <citation type="submission" date="2018-11" db="EMBL/GenBank/DDBJ databases">
        <title>Genome sequencing of Paenibacillus sp. KCOM 3021 (= ChDC PVNT-B20).</title>
        <authorList>
            <person name="Kook J.-K."/>
            <person name="Park S.-N."/>
            <person name="Lim Y.K."/>
        </authorList>
    </citation>
    <scope>NUCLEOTIDE SEQUENCE [LARGE SCALE GENOMIC DNA]</scope>
    <source>
        <strain evidence="3 4">KCOM 3021</strain>
    </source>
</reference>
<dbReference type="EMBL" id="RRCN01000001">
    <property type="protein sequence ID" value="RRJ66991.1"/>
    <property type="molecule type" value="Genomic_DNA"/>
</dbReference>
<evidence type="ECO:0000256" key="1">
    <source>
        <dbReference type="PROSITE-ProRule" id="PRU00409"/>
    </source>
</evidence>
<accession>A0A3P3U9G2</accession>
<name>A0A3P3U9G2_9BACL</name>
<gene>
    <name evidence="3" type="ORF">EHV15_31740</name>
</gene>
<evidence type="ECO:0000313" key="3">
    <source>
        <dbReference type="EMBL" id="RRJ66991.1"/>
    </source>
</evidence>
<protein>
    <recommendedName>
        <fullName evidence="2">ATP-grasp domain-containing protein</fullName>
    </recommendedName>
</protein>
<dbReference type="OrthoDB" id="20966at2"/>
<dbReference type="PROSITE" id="PS50975">
    <property type="entry name" value="ATP_GRASP"/>
    <property type="match status" value="1"/>
</dbReference>
<keyword evidence="1" id="KW-0067">ATP-binding</keyword>
<organism evidence="3 4">
    <name type="scientific">Paenibacillus oralis</name>
    <dbReference type="NCBI Taxonomy" id="2490856"/>
    <lineage>
        <taxon>Bacteria</taxon>
        <taxon>Bacillati</taxon>
        <taxon>Bacillota</taxon>
        <taxon>Bacilli</taxon>
        <taxon>Bacillales</taxon>
        <taxon>Paenibacillaceae</taxon>
        <taxon>Paenibacillus</taxon>
    </lineage>
</organism>
<keyword evidence="1" id="KW-0547">Nucleotide-binding</keyword>
<sequence>MSSSVHCGSFEAERYWREEELAALPALPDAGAMSVISALDEMLFVFCRSGDILLTRHGMNRAQYDYLHSLGYAFKVNLEPLTTNSGEGSEAQEGMNVFQLLEGLTLEDPAGALIPEGAALEPFAVLPGATRMVQRYRLLPDLPDEQTVRRVNTKVYSIAMRDRLSLPNVGIVVRSSEDLLEKGLELLGNGPFLIKDDYGVSGKGNQTVDSESILRRLAKYLESGRNKAKKIRFVLEPLLDRETDFSCQFCIDQAGTVTILSVQQLINNGFAFGESQSPYAALLERLNRERYFELMHRIGNELYADGYFGHVCVDSMLLRDGTLAPLVEINARKSMSLIKYGFDCYLGEADIRTCLIQAALLAREDACYPALLEQMEQAGILFAKETGEGVLPLTSGALNPPGMARSSGPRKGKLYAALAYHDEGHKKQLLDKLGPALQSTGFTMLR</sequence>
<comment type="caution">
    <text evidence="3">The sequence shown here is derived from an EMBL/GenBank/DDBJ whole genome shotgun (WGS) entry which is preliminary data.</text>
</comment>
<feature type="domain" description="ATP-grasp" evidence="2">
    <location>
        <begin position="158"/>
        <end position="360"/>
    </location>
</feature>
<dbReference type="GO" id="GO:0005524">
    <property type="term" value="F:ATP binding"/>
    <property type="evidence" value="ECO:0007669"/>
    <property type="project" value="UniProtKB-UniRule"/>
</dbReference>
<dbReference type="GO" id="GO:0046872">
    <property type="term" value="F:metal ion binding"/>
    <property type="evidence" value="ECO:0007669"/>
    <property type="project" value="InterPro"/>
</dbReference>
<keyword evidence="4" id="KW-1185">Reference proteome</keyword>
<evidence type="ECO:0000259" key="2">
    <source>
        <dbReference type="PROSITE" id="PS50975"/>
    </source>
</evidence>
<dbReference type="AlphaFoldDB" id="A0A3P3U9G2"/>
<dbReference type="RefSeq" id="WP_128634773.1">
    <property type="nucleotide sequence ID" value="NZ_RRCN01000001.1"/>
</dbReference>
<proteinExistence type="predicted"/>
<dbReference type="Proteomes" id="UP000267017">
    <property type="component" value="Unassembled WGS sequence"/>
</dbReference>